<dbReference type="Proteomes" id="UP001221757">
    <property type="component" value="Unassembled WGS sequence"/>
</dbReference>
<evidence type="ECO:0008006" key="3">
    <source>
        <dbReference type="Google" id="ProtNLM"/>
    </source>
</evidence>
<evidence type="ECO:0000313" key="1">
    <source>
        <dbReference type="EMBL" id="KAJ7698107.1"/>
    </source>
</evidence>
<dbReference type="AlphaFoldDB" id="A0AAD7GJM0"/>
<sequence>PDFNPIEEVFSSIKAFLHQHEGSFTPERLLWLIMQAVIHITPEMAQGWFRDCGYM</sequence>
<protein>
    <recommendedName>
        <fullName evidence="3">Tc1-like transposase DDE domain-containing protein</fullName>
    </recommendedName>
</protein>
<keyword evidence="2" id="KW-1185">Reference proteome</keyword>
<proteinExistence type="predicted"/>
<evidence type="ECO:0000313" key="2">
    <source>
        <dbReference type="Proteomes" id="UP001221757"/>
    </source>
</evidence>
<feature type="non-terminal residue" evidence="1">
    <location>
        <position position="1"/>
    </location>
</feature>
<dbReference type="InterPro" id="IPR036397">
    <property type="entry name" value="RNaseH_sf"/>
</dbReference>
<gene>
    <name evidence="1" type="ORF">B0H17DRAFT_927831</name>
</gene>
<reference evidence="1" key="1">
    <citation type="submission" date="2023-03" db="EMBL/GenBank/DDBJ databases">
        <title>Massive genome expansion in bonnet fungi (Mycena s.s.) driven by repeated elements and novel gene families across ecological guilds.</title>
        <authorList>
            <consortium name="Lawrence Berkeley National Laboratory"/>
            <person name="Harder C.B."/>
            <person name="Miyauchi S."/>
            <person name="Viragh M."/>
            <person name="Kuo A."/>
            <person name="Thoen E."/>
            <person name="Andreopoulos B."/>
            <person name="Lu D."/>
            <person name="Skrede I."/>
            <person name="Drula E."/>
            <person name="Henrissat B."/>
            <person name="Morin E."/>
            <person name="Kohler A."/>
            <person name="Barry K."/>
            <person name="LaButti K."/>
            <person name="Morin E."/>
            <person name="Salamov A."/>
            <person name="Lipzen A."/>
            <person name="Mereny Z."/>
            <person name="Hegedus B."/>
            <person name="Baldrian P."/>
            <person name="Stursova M."/>
            <person name="Weitz H."/>
            <person name="Taylor A."/>
            <person name="Grigoriev I.V."/>
            <person name="Nagy L.G."/>
            <person name="Martin F."/>
            <person name="Kauserud H."/>
        </authorList>
    </citation>
    <scope>NUCLEOTIDE SEQUENCE</scope>
    <source>
        <strain evidence="1">CBHHK067</strain>
    </source>
</reference>
<dbReference type="GO" id="GO:0003676">
    <property type="term" value="F:nucleic acid binding"/>
    <property type="evidence" value="ECO:0007669"/>
    <property type="project" value="InterPro"/>
</dbReference>
<comment type="caution">
    <text evidence="1">The sequence shown here is derived from an EMBL/GenBank/DDBJ whole genome shotgun (WGS) entry which is preliminary data.</text>
</comment>
<organism evidence="1 2">
    <name type="scientific">Mycena rosella</name>
    <name type="common">Pink bonnet</name>
    <name type="synonym">Agaricus rosellus</name>
    <dbReference type="NCBI Taxonomy" id="1033263"/>
    <lineage>
        <taxon>Eukaryota</taxon>
        <taxon>Fungi</taxon>
        <taxon>Dikarya</taxon>
        <taxon>Basidiomycota</taxon>
        <taxon>Agaricomycotina</taxon>
        <taxon>Agaricomycetes</taxon>
        <taxon>Agaricomycetidae</taxon>
        <taxon>Agaricales</taxon>
        <taxon>Marasmiineae</taxon>
        <taxon>Mycenaceae</taxon>
        <taxon>Mycena</taxon>
    </lineage>
</organism>
<accession>A0AAD7GJM0</accession>
<dbReference type="Gene3D" id="3.30.420.10">
    <property type="entry name" value="Ribonuclease H-like superfamily/Ribonuclease H"/>
    <property type="match status" value="1"/>
</dbReference>
<name>A0AAD7GJM0_MYCRO</name>
<dbReference type="EMBL" id="JARKIE010000027">
    <property type="protein sequence ID" value="KAJ7698107.1"/>
    <property type="molecule type" value="Genomic_DNA"/>
</dbReference>